<evidence type="ECO:0000256" key="1">
    <source>
        <dbReference type="PROSITE-ProRule" id="PRU00325"/>
    </source>
</evidence>
<organism evidence="3 4">
    <name type="scientific">Dreissena polymorpha</name>
    <name type="common">Zebra mussel</name>
    <name type="synonym">Mytilus polymorpha</name>
    <dbReference type="NCBI Taxonomy" id="45954"/>
    <lineage>
        <taxon>Eukaryota</taxon>
        <taxon>Metazoa</taxon>
        <taxon>Spiralia</taxon>
        <taxon>Lophotrochozoa</taxon>
        <taxon>Mollusca</taxon>
        <taxon>Bivalvia</taxon>
        <taxon>Autobranchia</taxon>
        <taxon>Heteroconchia</taxon>
        <taxon>Euheterodonta</taxon>
        <taxon>Imparidentia</taxon>
        <taxon>Neoheterodontei</taxon>
        <taxon>Myida</taxon>
        <taxon>Dreissenoidea</taxon>
        <taxon>Dreissenidae</taxon>
        <taxon>Dreissena</taxon>
    </lineage>
</organism>
<dbReference type="AlphaFoldDB" id="A0A9D4GDY5"/>
<sequence>MQIPATSFYKDVNTNMKMAPVDREKANVYMERYGVEFDQLVTSFYGDKFLLYLWMFSSDNLCYVKSSCRAEMNKKIDLYVVDISFTKHGFVHDAQCECGAGEGPFGHCKHVGTVLYFSVKCVQSGEVKVESSFTEQLQSFT</sequence>
<accession>A0A9D4GDY5</accession>
<gene>
    <name evidence="3" type="ORF">DPMN_143567</name>
</gene>
<keyword evidence="4" id="KW-1185">Reference proteome</keyword>
<name>A0A9D4GDY5_DREPO</name>
<keyword evidence="1" id="KW-0862">Zinc</keyword>
<dbReference type="Proteomes" id="UP000828390">
    <property type="component" value="Unassembled WGS sequence"/>
</dbReference>
<feature type="domain" description="SWIM-type" evidence="2">
    <location>
        <begin position="79"/>
        <end position="119"/>
    </location>
</feature>
<evidence type="ECO:0000313" key="3">
    <source>
        <dbReference type="EMBL" id="KAH3815048.1"/>
    </source>
</evidence>
<keyword evidence="1" id="KW-0863">Zinc-finger</keyword>
<dbReference type="InterPro" id="IPR007527">
    <property type="entry name" value="Znf_SWIM"/>
</dbReference>
<evidence type="ECO:0000259" key="2">
    <source>
        <dbReference type="PROSITE" id="PS50966"/>
    </source>
</evidence>
<reference evidence="3" key="2">
    <citation type="submission" date="2020-11" db="EMBL/GenBank/DDBJ databases">
        <authorList>
            <person name="McCartney M.A."/>
            <person name="Auch B."/>
            <person name="Kono T."/>
            <person name="Mallez S."/>
            <person name="Becker A."/>
            <person name="Gohl D.M."/>
            <person name="Silverstein K.A.T."/>
            <person name="Koren S."/>
            <person name="Bechman K.B."/>
            <person name="Herman A."/>
            <person name="Abrahante J.E."/>
            <person name="Garbe J."/>
        </authorList>
    </citation>
    <scope>NUCLEOTIDE SEQUENCE</scope>
    <source>
        <strain evidence="3">Duluth1</strain>
        <tissue evidence="3">Whole animal</tissue>
    </source>
</reference>
<comment type="caution">
    <text evidence="3">The sequence shown here is derived from an EMBL/GenBank/DDBJ whole genome shotgun (WGS) entry which is preliminary data.</text>
</comment>
<dbReference type="PROSITE" id="PS50966">
    <property type="entry name" value="ZF_SWIM"/>
    <property type="match status" value="1"/>
</dbReference>
<evidence type="ECO:0000313" key="4">
    <source>
        <dbReference type="Proteomes" id="UP000828390"/>
    </source>
</evidence>
<proteinExistence type="predicted"/>
<keyword evidence="1" id="KW-0479">Metal-binding</keyword>
<protein>
    <recommendedName>
        <fullName evidence="2">SWIM-type domain-containing protein</fullName>
    </recommendedName>
</protein>
<dbReference type="GO" id="GO:0008270">
    <property type="term" value="F:zinc ion binding"/>
    <property type="evidence" value="ECO:0007669"/>
    <property type="project" value="UniProtKB-KW"/>
</dbReference>
<dbReference type="EMBL" id="JAIWYP010000006">
    <property type="protein sequence ID" value="KAH3815048.1"/>
    <property type="molecule type" value="Genomic_DNA"/>
</dbReference>
<reference evidence="3" key="1">
    <citation type="journal article" date="2019" name="bioRxiv">
        <title>The Genome of the Zebra Mussel, Dreissena polymorpha: A Resource for Invasive Species Research.</title>
        <authorList>
            <person name="McCartney M.A."/>
            <person name="Auch B."/>
            <person name="Kono T."/>
            <person name="Mallez S."/>
            <person name="Zhang Y."/>
            <person name="Obille A."/>
            <person name="Becker A."/>
            <person name="Abrahante J.E."/>
            <person name="Garbe J."/>
            <person name="Badalamenti J.P."/>
            <person name="Herman A."/>
            <person name="Mangelson H."/>
            <person name="Liachko I."/>
            <person name="Sullivan S."/>
            <person name="Sone E.D."/>
            <person name="Koren S."/>
            <person name="Silverstein K.A.T."/>
            <person name="Beckman K.B."/>
            <person name="Gohl D.M."/>
        </authorList>
    </citation>
    <scope>NUCLEOTIDE SEQUENCE</scope>
    <source>
        <strain evidence="3">Duluth1</strain>
        <tissue evidence="3">Whole animal</tissue>
    </source>
</reference>